<protein>
    <recommendedName>
        <fullName evidence="10">Purine nucleoside phosphorylase</fullName>
    </recommendedName>
</protein>
<evidence type="ECO:0000256" key="1">
    <source>
        <dbReference type="ARBA" id="ARBA00000553"/>
    </source>
</evidence>
<dbReference type="InterPro" id="IPR011324">
    <property type="entry name" value="Cytotoxic_necrot_fac-like_cat"/>
</dbReference>
<evidence type="ECO:0000256" key="4">
    <source>
        <dbReference type="ARBA" id="ARBA00022723"/>
    </source>
</evidence>
<comment type="catalytic activity">
    <reaction evidence="9">
        <text>S-methyl-5'-thioadenosine + phosphate = 5-(methylsulfanyl)-alpha-D-ribose 1-phosphate + adenine</text>
        <dbReference type="Rhea" id="RHEA:11852"/>
        <dbReference type="ChEBI" id="CHEBI:16708"/>
        <dbReference type="ChEBI" id="CHEBI:17509"/>
        <dbReference type="ChEBI" id="CHEBI:43474"/>
        <dbReference type="ChEBI" id="CHEBI:58533"/>
        <dbReference type="EC" id="2.4.2.28"/>
    </reaction>
    <physiologicalReaction direction="left-to-right" evidence="9">
        <dbReference type="Rhea" id="RHEA:11853"/>
    </physiologicalReaction>
</comment>
<dbReference type="CDD" id="cd16833">
    <property type="entry name" value="YfiH"/>
    <property type="match status" value="1"/>
</dbReference>
<dbReference type="InterPro" id="IPR038371">
    <property type="entry name" value="Cu_polyphenol_OxRdtase_sf"/>
</dbReference>
<comment type="caution">
    <text evidence="11">The sequence shown here is derived from an EMBL/GenBank/DDBJ whole genome shotgun (WGS) entry which is preliminary data.</text>
</comment>
<evidence type="ECO:0000256" key="7">
    <source>
        <dbReference type="ARBA" id="ARBA00047989"/>
    </source>
</evidence>
<evidence type="ECO:0000256" key="3">
    <source>
        <dbReference type="ARBA" id="ARBA00022679"/>
    </source>
</evidence>
<evidence type="ECO:0000313" key="12">
    <source>
        <dbReference type="Proteomes" id="UP000178797"/>
    </source>
</evidence>
<name>A0A1F7S0Y0_9BACT</name>
<dbReference type="PANTHER" id="PTHR30616">
    <property type="entry name" value="UNCHARACTERIZED PROTEIN YFIH"/>
    <property type="match status" value="1"/>
</dbReference>
<accession>A0A1F7S0Y0</accession>
<dbReference type="InterPro" id="IPR003730">
    <property type="entry name" value="Cu_polyphenol_OxRdtase"/>
</dbReference>
<keyword evidence="6" id="KW-0862">Zinc</keyword>
<evidence type="ECO:0000256" key="2">
    <source>
        <dbReference type="ARBA" id="ARBA00007353"/>
    </source>
</evidence>
<comment type="catalytic activity">
    <reaction evidence="8">
        <text>adenosine + phosphate = alpha-D-ribose 1-phosphate + adenine</text>
        <dbReference type="Rhea" id="RHEA:27642"/>
        <dbReference type="ChEBI" id="CHEBI:16335"/>
        <dbReference type="ChEBI" id="CHEBI:16708"/>
        <dbReference type="ChEBI" id="CHEBI:43474"/>
        <dbReference type="ChEBI" id="CHEBI:57720"/>
        <dbReference type="EC" id="2.4.2.1"/>
    </reaction>
    <physiologicalReaction direction="left-to-right" evidence="8">
        <dbReference type="Rhea" id="RHEA:27643"/>
    </physiologicalReaction>
</comment>
<gene>
    <name evidence="11" type="ORF">A2W05_02880</name>
</gene>
<keyword evidence="3" id="KW-0808">Transferase</keyword>
<evidence type="ECO:0000256" key="5">
    <source>
        <dbReference type="ARBA" id="ARBA00022801"/>
    </source>
</evidence>
<keyword evidence="4" id="KW-0479">Metal-binding</keyword>
<organism evidence="11 12">
    <name type="scientific">Candidatus Schekmanbacteria bacterium RBG_16_38_10</name>
    <dbReference type="NCBI Taxonomy" id="1817879"/>
    <lineage>
        <taxon>Bacteria</taxon>
        <taxon>Candidatus Schekmaniibacteriota</taxon>
    </lineage>
</organism>
<evidence type="ECO:0000256" key="9">
    <source>
        <dbReference type="ARBA" id="ARBA00049893"/>
    </source>
</evidence>
<dbReference type="Proteomes" id="UP000178797">
    <property type="component" value="Unassembled WGS sequence"/>
</dbReference>
<sequence>MNLISTDGVTLLKSSIFSQYEEIGHCFTTRLGGCSKGNFAELNLSNNVGDSKEAVKNNRIVLCKAIAANYDKLITIKQVLGRDVIIYSGTNGETADGIITDKADTPLLTQSADCLLILIYDPVKRVVGNIHASWRGTLGEIAKNAVAKMQEYYVSKIEDLRIAISPAIGTCCFEVGEDVANMFHTKIPYSEKFIDNKNGQIYINLWGINKYQFIQCGVLDNNIDTANLCTKCNSKLFYSYRRDGEKTGRFGAIIFIKSA</sequence>
<evidence type="ECO:0000256" key="10">
    <source>
        <dbReference type="RuleBase" id="RU361274"/>
    </source>
</evidence>
<evidence type="ECO:0000256" key="8">
    <source>
        <dbReference type="ARBA" id="ARBA00048968"/>
    </source>
</evidence>
<proteinExistence type="inferred from homology"/>
<comment type="similarity">
    <text evidence="2 10">Belongs to the purine nucleoside phosphorylase YfiH/LACC1 family.</text>
</comment>
<dbReference type="EMBL" id="MGDE01000033">
    <property type="protein sequence ID" value="OGL47472.1"/>
    <property type="molecule type" value="Genomic_DNA"/>
</dbReference>
<dbReference type="AlphaFoldDB" id="A0A1F7S0Y0"/>
<dbReference type="Pfam" id="PF02578">
    <property type="entry name" value="Cu-oxidase_4"/>
    <property type="match status" value="1"/>
</dbReference>
<comment type="catalytic activity">
    <reaction evidence="7">
        <text>adenosine + H2O + H(+) = inosine + NH4(+)</text>
        <dbReference type="Rhea" id="RHEA:24408"/>
        <dbReference type="ChEBI" id="CHEBI:15377"/>
        <dbReference type="ChEBI" id="CHEBI:15378"/>
        <dbReference type="ChEBI" id="CHEBI:16335"/>
        <dbReference type="ChEBI" id="CHEBI:17596"/>
        <dbReference type="ChEBI" id="CHEBI:28938"/>
        <dbReference type="EC" id="3.5.4.4"/>
    </reaction>
    <physiologicalReaction direction="left-to-right" evidence="7">
        <dbReference type="Rhea" id="RHEA:24409"/>
    </physiologicalReaction>
</comment>
<dbReference type="Gene3D" id="3.60.140.10">
    <property type="entry name" value="CNF1/YfiH-like putative cysteine hydrolases"/>
    <property type="match status" value="1"/>
</dbReference>
<dbReference type="SUPFAM" id="SSF64438">
    <property type="entry name" value="CNF1/YfiH-like putative cysteine hydrolases"/>
    <property type="match status" value="1"/>
</dbReference>
<keyword evidence="5" id="KW-0378">Hydrolase</keyword>
<reference evidence="11 12" key="1">
    <citation type="journal article" date="2016" name="Nat. Commun.">
        <title>Thousands of microbial genomes shed light on interconnected biogeochemical processes in an aquifer system.</title>
        <authorList>
            <person name="Anantharaman K."/>
            <person name="Brown C.T."/>
            <person name="Hug L.A."/>
            <person name="Sharon I."/>
            <person name="Castelle C.J."/>
            <person name="Probst A.J."/>
            <person name="Thomas B.C."/>
            <person name="Singh A."/>
            <person name="Wilkins M.J."/>
            <person name="Karaoz U."/>
            <person name="Brodie E.L."/>
            <person name="Williams K.H."/>
            <person name="Hubbard S.S."/>
            <person name="Banfield J.F."/>
        </authorList>
    </citation>
    <scope>NUCLEOTIDE SEQUENCE [LARGE SCALE GENOMIC DNA]</scope>
</reference>
<dbReference type="GO" id="GO:0016787">
    <property type="term" value="F:hydrolase activity"/>
    <property type="evidence" value="ECO:0007669"/>
    <property type="project" value="UniProtKB-KW"/>
</dbReference>
<dbReference type="GO" id="GO:0017061">
    <property type="term" value="F:S-methyl-5-thioadenosine phosphorylase activity"/>
    <property type="evidence" value="ECO:0007669"/>
    <property type="project" value="UniProtKB-EC"/>
</dbReference>
<dbReference type="NCBIfam" id="TIGR00726">
    <property type="entry name" value="peptidoglycan editing factor PgeF"/>
    <property type="match status" value="1"/>
</dbReference>
<dbReference type="PANTHER" id="PTHR30616:SF2">
    <property type="entry name" value="PURINE NUCLEOSIDE PHOSPHORYLASE LACC1"/>
    <property type="match status" value="1"/>
</dbReference>
<dbReference type="GO" id="GO:0005507">
    <property type="term" value="F:copper ion binding"/>
    <property type="evidence" value="ECO:0007669"/>
    <property type="project" value="TreeGrafter"/>
</dbReference>
<evidence type="ECO:0000256" key="6">
    <source>
        <dbReference type="ARBA" id="ARBA00022833"/>
    </source>
</evidence>
<comment type="catalytic activity">
    <reaction evidence="1">
        <text>inosine + phosphate = alpha-D-ribose 1-phosphate + hypoxanthine</text>
        <dbReference type="Rhea" id="RHEA:27646"/>
        <dbReference type="ChEBI" id="CHEBI:17368"/>
        <dbReference type="ChEBI" id="CHEBI:17596"/>
        <dbReference type="ChEBI" id="CHEBI:43474"/>
        <dbReference type="ChEBI" id="CHEBI:57720"/>
        <dbReference type="EC" id="2.4.2.1"/>
    </reaction>
    <physiologicalReaction direction="left-to-right" evidence="1">
        <dbReference type="Rhea" id="RHEA:27647"/>
    </physiologicalReaction>
</comment>
<evidence type="ECO:0000313" key="11">
    <source>
        <dbReference type="EMBL" id="OGL47472.1"/>
    </source>
</evidence>